<dbReference type="AlphaFoldDB" id="A0A1V3C1I0"/>
<sequence>MPDRDTVISGDALVALDLRTGRAEPRIVASAATKDTHQSPGLPNAVADTGATTVPPGHGEPWIRGAEAAVRRALDAGEH</sequence>
<evidence type="ECO:0000313" key="1">
    <source>
        <dbReference type="EMBL" id="OOC54356.1"/>
    </source>
</evidence>
<evidence type="ECO:0000313" key="2">
    <source>
        <dbReference type="Proteomes" id="UP000189004"/>
    </source>
</evidence>
<dbReference type="Proteomes" id="UP000189004">
    <property type="component" value="Unassembled WGS sequence"/>
</dbReference>
<comment type="caution">
    <text evidence="1">The sequence shown here is derived from an EMBL/GenBank/DDBJ whole genome shotgun (WGS) entry which is preliminary data.</text>
</comment>
<name>A0A1V3C1I0_9ACTN</name>
<dbReference type="STRING" id="501010.NOSIN_11525"/>
<dbReference type="RefSeq" id="WP_077690761.1">
    <property type="nucleotide sequence ID" value="NZ_MCOK01000001.1"/>
</dbReference>
<protein>
    <submittedName>
        <fullName evidence="1">Uncharacterized protein</fullName>
    </submittedName>
</protein>
<keyword evidence="2" id="KW-1185">Reference proteome</keyword>
<gene>
    <name evidence="1" type="ORF">NOSIN_11525</name>
</gene>
<dbReference type="EMBL" id="MCOK01000001">
    <property type="protein sequence ID" value="OOC54356.1"/>
    <property type="molecule type" value="Genomic_DNA"/>
</dbReference>
<dbReference type="OrthoDB" id="2971563at2"/>
<reference evidence="2" key="1">
    <citation type="submission" date="2016-08" db="EMBL/GenBank/DDBJ databases">
        <authorList>
            <person name="Tokovenko B."/>
            <person name="Kalinowski J."/>
        </authorList>
    </citation>
    <scope>NUCLEOTIDE SEQUENCE [LARGE SCALE GENOMIC DNA]</scope>
    <source>
        <strain evidence="2">UTMC102</strain>
    </source>
</reference>
<organism evidence="1 2">
    <name type="scientific">Nocardiopsis sinuspersici</name>
    <dbReference type="NCBI Taxonomy" id="501010"/>
    <lineage>
        <taxon>Bacteria</taxon>
        <taxon>Bacillati</taxon>
        <taxon>Actinomycetota</taxon>
        <taxon>Actinomycetes</taxon>
        <taxon>Streptosporangiales</taxon>
        <taxon>Nocardiopsidaceae</taxon>
        <taxon>Nocardiopsis</taxon>
    </lineage>
</organism>
<accession>A0A1V3C1I0</accession>
<proteinExistence type="predicted"/>